<feature type="non-terminal residue" evidence="2">
    <location>
        <position position="181"/>
    </location>
</feature>
<keyword evidence="1" id="KW-1133">Transmembrane helix</keyword>
<keyword evidence="1" id="KW-0472">Membrane</keyword>
<evidence type="ECO:0000256" key="1">
    <source>
        <dbReference type="SAM" id="Phobius"/>
    </source>
</evidence>
<accession>A0AAE0F986</accession>
<dbReference type="AlphaFoldDB" id="A0AAE0F986"/>
<dbReference type="Proteomes" id="UP001190700">
    <property type="component" value="Unassembled WGS sequence"/>
</dbReference>
<evidence type="ECO:0000313" key="3">
    <source>
        <dbReference type="Proteomes" id="UP001190700"/>
    </source>
</evidence>
<keyword evidence="1" id="KW-0812">Transmembrane</keyword>
<sequence length="181" mass="20227">MWAEGGLVDSLDKRISRAIFRSDIGLFEFVLSVPGTWHGIPIFALFVIPLVTSLCVAESHATELFVQVVGTIITGALVMWFKMVHNSWSGQQDTAGGILPAYLPWGSHKLLVVLIVASCYVVLGLCHIPSSSRPRAVASFYMCCYLQVQVVIDQMKKFFKRQRPCFVLQSELQAVKRRLPQ</sequence>
<name>A0AAE0F986_9CHLO</name>
<feature type="transmembrane region" description="Helical" evidence="1">
    <location>
        <begin position="36"/>
        <end position="57"/>
    </location>
</feature>
<keyword evidence="3" id="KW-1185">Reference proteome</keyword>
<protein>
    <submittedName>
        <fullName evidence="2">Uncharacterized protein</fullName>
    </submittedName>
</protein>
<proteinExistence type="predicted"/>
<feature type="transmembrane region" description="Helical" evidence="1">
    <location>
        <begin position="110"/>
        <end position="128"/>
    </location>
</feature>
<reference evidence="2 3" key="1">
    <citation type="journal article" date="2015" name="Genome Biol. Evol.">
        <title>Comparative Genomics of a Bacterivorous Green Alga Reveals Evolutionary Causalities and Consequences of Phago-Mixotrophic Mode of Nutrition.</title>
        <authorList>
            <person name="Burns J.A."/>
            <person name="Paasch A."/>
            <person name="Narechania A."/>
            <person name="Kim E."/>
        </authorList>
    </citation>
    <scope>NUCLEOTIDE SEQUENCE [LARGE SCALE GENOMIC DNA]</scope>
    <source>
        <strain evidence="2 3">PLY_AMNH</strain>
    </source>
</reference>
<gene>
    <name evidence="2" type="ORF">CYMTET_35471</name>
</gene>
<evidence type="ECO:0000313" key="2">
    <source>
        <dbReference type="EMBL" id="KAK3255340.1"/>
    </source>
</evidence>
<organism evidence="2 3">
    <name type="scientific">Cymbomonas tetramitiformis</name>
    <dbReference type="NCBI Taxonomy" id="36881"/>
    <lineage>
        <taxon>Eukaryota</taxon>
        <taxon>Viridiplantae</taxon>
        <taxon>Chlorophyta</taxon>
        <taxon>Pyramimonadophyceae</taxon>
        <taxon>Pyramimonadales</taxon>
        <taxon>Pyramimonadaceae</taxon>
        <taxon>Cymbomonas</taxon>
    </lineage>
</organism>
<feature type="transmembrane region" description="Helical" evidence="1">
    <location>
        <begin position="64"/>
        <end position="81"/>
    </location>
</feature>
<comment type="caution">
    <text evidence="2">The sequence shown here is derived from an EMBL/GenBank/DDBJ whole genome shotgun (WGS) entry which is preliminary data.</text>
</comment>
<dbReference type="EMBL" id="LGRX02022712">
    <property type="protein sequence ID" value="KAK3255340.1"/>
    <property type="molecule type" value="Genomic_DNA"/>
</dbReference>